<dbReference type="InterPro" id="IPR050398">
    <property type="entry name" value="HssS/ArlS-like"/>
</dbReference>
<evidence type="ECO:0000313" key="18">
    <source>
        <dbReference type="Proteomes" id="UP001145094"/>
    </source>
</evidence>
<keyword evidence="7 14" id="KW-0812">Transmembrane</keyword>
<evidence type="ECO:0000256" key="1">
    <source>
        <dbReference type="ARBA" id="ARBA00000085"/>
    </source>
</evidence>
<dbReference type="Gene3D" id="1.10.287.130">
    <property type="match status" value="1"/>
</dbReference>
<dbReference type="InterPro" id="IPR036890">
    <property type="entry name" value="HATPase_C_sf"/>
</dbReference>
<keyword evidence="6" id="KW-0808">Transferase</keyword>
<feature type="domain" description="Histidine kinase" evidence="15">
    <location>
        <begin position="239"/>
        <end position="438"/>
    </location>
</feature>
<dbReference type="RefSeq" id="WP_281844694.1">
    <property type="nucleotide sequence ID" value="NZ_BSCH01000005.1"/>
</dbReference>
<evidence type="ECO:0000256" key="4">
    <source>
        <dbReference type="ARBA" id="ARBA00022475"/>
    </source>
</evidence>
<dbReference type="AlphaFoldDB" id="A0A9W6CBN8"/>
<comment type="catalytic activity">
    <reaction evidence="1">
        <text>ATP + protein L-histidine = ADP + protein N-phospho-L-histidine.</text>
        <dbReference type="EC" id="2.7.13.3"/>
    </reaction>
</comment>
<evidence type="ECO:0000256" key="11">
    <source>
        <dbReference type="ARBA" id="ARBA00022989"/>
    </source>
</evidence>
<reference evidence="17" key="1">
    <citation type="submission" date="2022-11" db="EMBL/GenBank/DDBJ databases">
        <title>Draft genome sequence of Sellimonas catena strain 18CBH55.</title>
        <authorList>
            <person name="Atsushi H."/>
            <person name="Moriya O."/>
            <person name="Mitsuo S."/>
        </authorList>
    </citation>
    <scope>NUCLEOTIDE SEQUENCE</scope>
    <source>
        <strain evidence="17">18CBH55</strain>
    </source>
</reference>
<keyword evidence="9 17" id="KW-0418">Kinase</keyword>
<dbReference type="GO" id="GO:0000155">
    <property type="term" value="F:phosphorelay sensor kinase activity"/>
    <property type="evidence" value="ECO:0007669"/>
    <property type="project" value="InterPro"/>
</dbReference>
<feature type="transmembrane region" description="Helical" evidence="14">
    <location>
        <begin position="147"/>
        <end position="171"/>
    </location>
</feature>
<keyword evidence="4" id="KW-1003">Cell membrane</keyword>
<sequence>MDNGKKKIHSLYFELIRLLLVSATVSLLFFFILNRAGENLLTFYFYESDYVQKASDHSIKNLQEYVTENHVSSNDSEKLTKWVNEQKIVAISVYKEELLTYDSLYPDEEVENAAIEGGYYEWESYYTVEFSDGTADVFLYGFFSYQFYSYALIAEILLAVALFILTAVLGIRKPVKYIGKLKEECEILGNGNLEYQISVIGKDELADLASGMDHMRRALKESIEKEEELSRANRRMITEMSHDLRTPLTSLLLYTDILAKKEIHDMEQIREYIRKIDRKAHQIKVMSDHIFEYALVTEDMEVRTGEPESLDSIFYDPLSEMAGYLEEKGYRVDVEWKDEDGKICVDPEYINRILDNLVSNIVKYADPEEPVRIRTVCRDSCLGICFSNRILRETDERKESTKIGLHNIRKMMKKMRGVSEVCQEDGMFFLTILFPRTEE</sequence>
<dbReference type="CDD" id="cd00082">
    <property type="entry name" value="HisKA"/>
    <property type="match status" value="1"/>
</dbReference>
<evidence type="ECO:0000256" key="14">
    <source>
        <dbReference type="SAM" id="Phobius"/>
    </source>
</evidence>
<dbReference type="Gene3D" id="6.10.340.10">
    <property type="match status" value="1"/>
</dbReference>
<dbReference type="PROSITE" id="PS50885">
    <property type="entry name" value="HAMP"/>
    <property type="match status" value="1"/>
</dbReference>
<protein>
    <recommendedName>
        <fullName evidence="3">histidine kinase</fullName>
        <ecNumber evidence="3">2.7.13.3</ecNumber>
    </recommendedName>
</protein>
<evidence type="ECO:0000313" key="17">
    <source>
        <dbReference type="EMBL" id="GLG89619.1"/>
    </source>
</evidence>
<dbReference type="SMART" id="SM00304">
    <property type="entry name" value="HAMP"/>
    <property type="match status" value="1"/>
</dbReference>
<evidence type="ECO:0000256" key="2">
    <source>
        <dbReference type="ARBA" id="ARBA00004651"/>
    </source>
</evidence>
<dbReference type="EC" id="2.7.13.3" evidence="3"/>
<evidence type="ECO:0000259" key="15">
    <source>
        <dbReference type="PROSITE" id="PS50109"/>
    </source>
</evidence>
<keyword evidence="8" id="KW-0547">Nucleotide-binding</keyword>
<keyword evidence="13 14" id="KW-0472">Membrane</keyword>
<dbReference type="InterPro" id="IPR036097">
    <property type="entry name" value="HisK_dim/P_sf"/>
</dbReference>
<comment type="caution">
    <text evidence="17">The sequence shown here is derived from an EMBL/GenBank/DDBJ whole genome shotgun (WGS) entry which is preliminary data.</text>
</comment>
<comment type="subcellular location">
    <subcellularLocation>
        <location evidence="2">Cell membrane</location>
        <topology evidence="2">Multi-pass membrane protein</topology>
    </subcellularLocation>
</comment>
<keyword evidence="12" id="KW-0902">Two-component regulatory system</keyword>
<name>A0A9W6CBN8_9FIRM</name>
<evidence type="ECO:0000256" key="6">
    <source>
        <dbReference type="ARBA" id="ARBA00022679"/>
    </source>
</evidence>
<dbReference type="CDD" id="cd06225">
    <property type="entry name" value="HAMP"/>
    <property type="match status" value="1"/>
</dbReference>
<dbReference type="SMART" id="SM00388">
    <property type="entry name" value="HisKA"/>
    <property type="match status" value="1"/>
</dbReference>
<keyword evidence="11 14" id="KW-1133">Transmembrane helix</keyword>
<dbReference type="SUPFAM" id="SSF55874">
    <property type="entry name" value="ATPase domain of HSP90 chaperone/DNA topoisomerase II/histidine kinase"/>
    <property type="match status" value="1"/>
</dbReference>
<dbReference type="PANTHER" id="PTHR45528:SF1">
    <property type="entry name" value="SENSOR HISTIDINE KINASE CPXA"/>
    <property type="match status" value="1"/>
</dbReference>
<keyword evidence="5" id="KW-0597">Phosphoprotein</keyword>
<dbReference type="Proteomes" id="UP001145094">
    <property type="component" value="Unassembled WGS sequence"/>
</dbReference>
<dbReference type="SUPFAM" id="SSF47384">
    <property type="entry name" value="Homodimeric domain of signal transducing histidine kinase"/>
    <property type="match status" value="1"/>
</dbReference>
<dbReference type="InterPro" id="IPR003661">
    <property type="entry name" value="HisK_dim/P_dom"/>
</dbReference>
<evidence type="ECO:0000256" key="3">
    <source>
        <dbReference type="ARBA" id="ARBA00012438"/>
    </source>
</evidence>
<feature type="domain" description="HAMP" evidence="16">
    <location>
        <begin position="175"/>
        <end position="224"/>
    </location>
</feature>
<dbReference type="Pfam" id="PF00512">
    <property type="entry name" value="HisKA"/>
    <property type="match status" value="1"/>
</dbReference>
<organism evidence="17 18">
    <name type="scientific">Sellimonas catena</name>
    <dbReference type="NCBI Taxonomy" id="2994035"/>
    <lineage>
        <taxon>Bacteria</taxon>
        <taxon>Bacillati</taxon>
        <taxon>Bacillota</taxon>
        <taxon>Clostridia</taxon>
        <taxon>Lachnospirales</taxon>
        <taxon>Lachnospiraceae</taxon>
        <taxon>Sellimonas</taxon>
    </lineage>
</organism>
<evidence type="ECO:0000256" key="13">
    <source>
        <dbReference type="ARBA" id="ARBA00023136"/>
    </source>
</evidence>
<evidence type="ECO:0000256" key="9">
    <source>
        <dbReference type="ARBA" id="ARBA00022777"/>
    </source>
</evidence>
<evidence type="ECO:0000256" key="7">
    <source>
        <dbReference type="ARBA" id="ARBA00022692"/>
    </source>
</evidence>
<dbReference type="Gene3D" id="3.30.565.10">
    <property type="entry name" value="Histidine kinase-like ATPase, C-terminal domain"/>
    <property type="match status" value="1"/>
</dbReference>
<proteinExistence type="predicted"/>
<reference evidence="17" key="2">
    <citation type="submission" date="2022-11" db="EMBL/GenBank/DDBJ databases">
        <title>Draft genome sequence of Sellimonas catena strain 18CBH55.</title>
        <authorList>
            <person name="Hisatomi A."/>
            <person name="Ohkuma M."/>
            <person name="Sakamoto M."/>
        </authorList>
    </citation>
    <scope>NUCLEOTIDE SEQUENCE</scope>
    <source>
        <strain evidence="17">18CBH55</strain>
    </source>
</reference>
<accession>A0A9W6CBN8</accession>
<dbReference type="SUPFAM" id="SSF158472">
    <property type="entry name" value="HAMP domain-like"/>
    <property type="match status" value="1"/>
</dbReference>
<dbReference type="InterPro" id="IPR003660">
    <property type="entry name" value="HAMP_dom"/>
</dbReference>
<evidence type="ECO:0000256" key="8">
    <source>
        <dbReference type="ARBA" id="ARBA00022741"/>
    </source>
</evidence>
<dbReference type="Pfam" id="PF00672">
    <property type="entry name" value="HAMP"/>
    <property type="match status" value="1"/>
</dbReference>
<dbReference type="PROSITE" id="PS50109">
    <property type="entry name" value="HIS_KIN"/>
    <property type="match status" value="1"/>
</dbReference>
<keyword evidence="10" id="KW-0067">ATP-binding</keyword>
<evidence type="ECO:0000259" key="16">
    <source>
        <dbReference type="PROSITE" id="PS50885"/>
    </source>
</evidence>
<evidence type="ECO:0000256" key="10">
    <source>
        <dbReference type="ARBA" id="ARBA00022840"/>
    </source>
</evidence>
<dbReference type="GO" id="GO:0005886">
    <property type="term" value="C:plasma membrane"/>
    <property type="evidence" value="ECO:0007669"/>
    <property type="project" value="UniProtKB-SubCell"/>
</dbReference>
<dbReference type="EMBL" id="BSCH01000005">
    <property type="protein sequence ID" value="GLG89619.1"/>
    <property type="molecule type" value="Genomic_DNA"/>
</dbReference>
<dbReference type="PANTHER" id="PTHR45528">
    <property type="entry name" value="SENSOR HISTIDINE KINASE CPXA"/>
    <property type="match status" value="1"/>
</dbReference>
<dbReference type="InterPro" id="IPR005467">
    <property type="entry name" value="His_kinase_dom"/>
</dbReference>
<evidence type="ECO:0000256" key="12">
    <source>
        <dbReference type="ARBA" id="ARBA00023012"/>
    </source>
</evidence>
<feature type="transmembrane region" description="Helical" evidence="14">
    <location>
        <begin position="12"/>
        <end position="33"/>
    </location>
</feature>
<dbReference type="GO" id="GO:0005524">
    <property type="term" value="F:ATP binding"/>
    <property type="evidence" value="ECO:0007669"/>
    <property type="project" value="UniProtKB-KW"/>
</dbReference>
<reference evidence="17" key="3">
    <citation type="journal article" date="2023" name="Int. J. Syst. Evol. Microbiol.">
        <title>Sellimonas catena sp. nov., isolated from human faeces.</title>
        <authorList>
            <person name="Hisatomi A."/>
            <person name="Ohkuma M."/>
            <person name="Sakamoto M."/>
        </authorList>
    </citation>
    <scope>NUCLEOTIDE SEQUENCE</scope>
    <source>
        <strain evidence="17">18CBH55</strain>
    </source>
</reference>
<gene>
    <name evidence="17" type="primary">yrkQ</name>
    <name evidence="17" type="ORF">Selli2_10460</name>
</gene>
<evidence type="ECO:0000256" key="5">
    <source>
        <dbReference type="ARBA" id="ARBA00022553"/>
    </source>
</evidence>